<keyword evidence="1" id="KW-0472">Membrane</keyword>
<dbReference type="EMBL" id="LACB01000646">
    <property type="protein sequence ID" value="KAJ9481966.1"/>
    <property type="molecule type" value="Genomic_DNA"/>
</dbReference>
<reference evidence="2" key="1">
    <citation type="submission" date="2015-06" db="EMBL/GenBank/DDBJ databases">
        <authorList>
            <person name="Nguyen H."/>
        </authorList>
    </citation>
    <scope>NUCLEOTIDE SEQUENCE</scope>
    <source>
        <strain evidence="2">DAOM 180753</strain>
    </source>
</reference>
<keyword evidence="1" id="KW-1133">Transmembrane helix</keyword>
<gene>
    <name evidence="2" type="ORF">VN97_g11484</name>
</gene>
<proteinExistence type="predicted"/>
<evidence type="ECO:0000313" key="3">
    <source>
        <dbReference type="Proteomes" id="UP001227192"/>
    </source>
</evidence>
<dbReference type="Proteomes" id="UP001227192">
    <property type="component" value="Unassembled WGS sequence"/>
</dbReference>
<feature type="transmembrane region" description="Helical" evidence="1">
    <location>
        <begin position="117"/>
        <end position="142"/>
    </location>
</feature>
<keyword evidence="1" id="KW-0812">Transmembrane</keyword>
<reference evidence="2" key="2">
    <citation type="journal article" date="2016" name="Fungal Biol.">
        <title>Ochratoxin A production by Penicillium thymicola.</title>
        <authorList>
            <person name="Nguyen H.D.T."/>
            <person name="McMullin D.R."/>
            <person name="Ponomareva E."/>
            <person name="Riley R."/>
            <person name="Pomraning K.R."/>
            <person name="Baker S.E."/>
            <person name="Seifert K.A."/>
        </authorList>
    </citation>
    <scope>NUCLEOTIDE SEQUENCE</scope>
    <source>
        <strain evidence="2">DAOM 180753</strain>
    </source>
</reference>
<name>A0AAI9T707_PENTH</name>
<feature type="transmembrane region" description="Helical" evidence="1">
    <location>
        <begin position="55"/>
        <end position="78"/>
    </location>
</feature>
<accession>A0AAI9T707</accession>
<feature type="transmembrane region" description="Helical" evidence="1">
    <location>
        <begin position="339"/>
        <end position="361"/>
    </location>
</feature>
<feature type="transmembrane region" description="Helical" evidence="1">
    <location>
        <begin position="206"/>
        <end position="226"/>
    </location>
</feature>
<evidence type="ECO:0000313" key="2">
    <source>
        <dbReference type="EMBL" id="KAJ9481966.1"/>
    </source>
</evidence>
<organism evidence="2 3">
    <name type="scientific">Penicillium thymicola</name>
    <dbReference type="NCBI Taxonomy" id="293382"/>
    <lineage>
        <taxon>Eukaryota</taxon>
        <taxon>Fungi</taxon>
        <taxon>Dikarya</taxon>
        <taxon>Ascomycota</taxon>
        <taxon>Pezizomycotina</taxon>
        <taxon>Eurotiomycetes</taxon>
        <taxon>Eurotiomycetidae</taxon>
        <taxon>Eurotiales</taxon>
        <taxon>Aspergillaceae</taxon>
        <taxon>Penicillium</taxon>
    </lineage>
</organism>
<sequence length="385" mass="41856">MLAITTFVMRYILFSLSALVFYAIFYFASINGLDALARKSIESGKLPTIDAPLRIVYTGIDAVDHVLALLTTFFYPALDGNNPGLLLHGVGFSGTFGATWTLIVLESWRKGNAGTLAAYPTIFGLIAQVFTFAFGIPLTCGLQLGSSITACRPHADNIRIPRAVLATLPLIYVVGYMTPTVAMTLPAPSVISVDFKQIAIAIWHPWPAYVSIMTTVAYFTLSPFFSNNYRASMSSLRWVYAFAFANASLSHIVSWVISLATVMVPVLFEDRFLDSLHPVNVFSVPLPWSGLTVDNVGDGVHAFLQWDYAIGSAGVLIWATSLYTVAHKHLLNTVSWPSLLAKIALLTVFAGPAGAAVELIWERDELVFAETGGSREQGSKTKKST</sequence>
<dbReference type="AlphaFoldDB" id="A0AAI9T707"/>
<feature type="transmembrane region" description="Helical" evidence="1">
    <location>
        <begin position="238"/>
        <end position="268"/>
    </location>
</feature>
<feature type="transmembrane region" description="Helical" evidence="1">
    <location>
        <begin position="85"/>
        <end position="105"/>
    </location>
</feature>
<protein>
    <submittedName>
        <fullName evidence="2">Uncharacterized protein</fullName>
    </submittedName>
</protein>
<comment type="caution">
    <text evidence="2">The sequence shown here is derived from an EMBL/GenBank/DDBJ whole genome shotgun (WGS) entry which is preliminary data.</text>
</comment>
<keyword evidence="3" id="KW-1185">Reference proteome</keyword>
<feature type="transmembrane region" description="Helical" evidence="1">
    <location>
        <begin position="163"/>
        <end position="186"/>
    </location>
</feature>
<feature type="transmembrane region" description="Helical" evidence="1">
    <location>
        <begin position="308"/>
        <end position="327"/>
    </location>
</feature>
<feature type="transmembrane region" description="Helical" evidence="1">
    <location>
        <begin position="7"/>
        <end position="28"/>
    </location>
</feature>
<evidence type="ECO:0000256" key="1">
    <source>
        <dbReference type="SAM" id="Phobius"/>
    </source>
</evidence>